<name>A0A839NDG8_9MICO</name>
<evidence type="ECO:0000313" key="2">
    <source>
        <dbReference type="Proteomes" id="UP000559182"/>
    </source>
</evidence>
<dbReference type="AlphaFoldDB" id="A0A839NDG8"/>
<keyword evidence="2" id="KW-1185">Reference proteome</keyword>
<dbReference type="EMBL" id="JACHVQ010000005">
    <property type="protein sequence ID" value="MBB2894373.1"/>
    <property type="molecule type" value="Genomic_DNA"/>
</dbReference>
<accession>A0A839NDG8</accession>
<protein>
    <submittedName>
        <fullName evidence="1">Uncharacterized protein</fullName>
    </submittedName>
</protein>
<gene>
    <name evidence="1" type="ORF">FHU39_004415</name>
</gene>
<reference evidence="1 2" key="1">
    <citation type="submission" date="2020-08" db="EMBL/GenBank/DDBJ databases">
        <title>Sequencing the genomes of 1000 actinobacteria strains.</title>
        <authorList>
            <person name="Klenk H.-P."/>
        </authorList>
    </citation>
    <scope>NUCLEOTIDE SEQUENCE [LARGE SCALE GENOMIC DNA]</scope>
    <source>
        <strain evidence="1 2">DSM 105369</strain>
    </source>
</reference>
<evidence type="ECO:0000313" key="1">
    <source>
        <dbReference type="EMBL" id="MBB2894373.1"/>
    </source>
</evidence>
<comment type="caution">
    <text evidence="1">The sequence shown here is derived from an EMBL/GenBank/DDBJ whole genome shotgun (WGS) entry which is preliminary data.</text>
</comment>
<dbReference type="Proteomes" id="UP000559182">
    <property type="component" value="Unassembled WGS sequence"/>
</dbReference>
<organism evidence="1 2">
    <name type="scientific">Flexivirga oryzae</name>
    <dbReference type="NCBI Taxonomy" id="1794944"/>
    <lineage>
        <taxon>Bacteria</taxon>
        <taxon>Bacillati</taxon>
        <taxon>Actinomycetota</taxon>
        <taxon>Actinomycetes</taxon>
        <taxon>Micrococcales</taxon>
        <taxon>Dermacoccaceae</taxon>
        <taxon>Flexivirga</taxon>
    </lineage>
</organism>
<proteinExistence type="predicted"/>
<sequence length="54" mass="6032">MRAEHELDLRERPDERNAQRRVSVVDGADLVEGDARTEVVVAEVESLLELACIA</sequence>